<dbReference type="EMBL" id="CP159534">
    <property type="protein sequence ID" value="XCJ74524.1"/>
    <property type="molecule type" value="Genomic_DNA"/>
</dbReference>
<organism evidence="1">
    <name type="scientific">Streptomyces tabacisoli</name>
    <dbReference type="NCBI Taxonomy" id="3156398"/>
    <lineage>
        <taxon>Bacteria</taxon>
        <taxon>Bacillati</taxon>
        <taxon>Actinomycetota</taxon>
        <taxon>Actinomycetes</taxon>
        <taxon>Kitasatosporales</taxon>
        <taxon>Streptomycetaceae</taxon>
        <taxon>Streptomyces</taxon>
    </lineage>
</organism>
<protein>
    <submittedName>
        <fullName evidence="1">Uncharacterized protein</fullName>
    </submittedName>
</protein>
<sequence>MGTVVRGVLDSTANVKRRATLRGGAASLHATAGRVVVTSAETRRTLAVRTIRSTEGEGA</sequence>
<proteinExistence type="predicted"/>
<gene>
    <name evidence="1" type="ORF">ABII15_33140</name>
</gene>
<dbReference type="RefSeq" id="WP_353945966.1">
    <property type="nucleotide sequence ID" value="NZ_CP159534.1"/>
</dbReference>
<accession>A0AAU8J269</accession>
<reference evidence="1" key="1">
    <citation type="submission" date="2024-06" db="EMBL/GenBank/DDBJ databases">
        <title>Streptomyces sp. strain HUAS MG91 genome sequences.</title>
        <authorList>
            <person name="Mo P."/>
        </authorList>
    </citation>
    <scope>NUCLEOTIDE SEQUENCE</scope>
    <source>
        <strain evidence="1">HUAS MG91</strain>
    </source>
</reference>
<dbReference type="AlphaFoldDB" id="A0AAU8J269"/>
<name>A0AAU8J269_9ACTN</name>
<dbReference type="KEGG" id="stac:ABII15_33140"/>
<evidence type="ECO:0000313" key="1">
    <source>
        <dbReference type="EMBL" id="XCJ74524.1"/>
    </source>
</evidence>